<dbReference type="AlphaFoldDB" id="A0A8S3ZGU6"/>
<evidence type="ECO:0000313" key="3">
    <source>
        <dbReference type="Proteomes" id="UP000678393"/>
    </source>
</evidence>
<organism evidence="2 3">
    <name type="scientific">Candidula unifasciata</name>
    <dbReference type="NCBI Taxonomy" id="100452"/>
    <lineage>
        <taxon>Eukaryota</taxon>
        <taxon>Metazoa</taxon>
        <taxon>Spiralia</taxon>
        <taxon>Lophotrochozoa</taxon>
        <taxon>Mollusca</taxon>
        <taxon>Gastropoda</taxon>
        <taxon>Heterobranchia</taxon>
        <taxon>Euthyneura</taxon>
        <taxon>Panpulmonata</taxon>
        <taxon>Eupulmonata</taxon>
        <taxon>Stylommatophora</taxon>
        <taxon>Helicina</taxon>
        <taxon>Helicoidea</taxon>
        <taxon>Geomitridae</taxon>
        <taxon>Candidula</taxon>
    </lineage>
</organism>
<dbReference type="SUPFAM" id="SSF52833">
    <property type="entry name" value="Thioredoxin-like"/>
    <property type="match status" value="1"/>
</dbReference>
<evidence type="ECO:0000313" key="2">
    <source>
        <dbReference type="EMBL" id="CAG5128824.1"/>
    </source>
</evidence>
<dbReference type="EMBL" id="CAJHNH020003228">
    <property type="protein sequence ID" value="CAG5128824.1"/>
    <property type="molecule type" value="Genomic_DNA"/>
</dbReference>
<reference evidence="2" key="1">
    <citation type="submission" date="2021-04" db="EMBL/GenBank/DDBJ databases">
        <authorList>
            <consortium name="Molecular Ecology Group"/>
        </authorList>
    </citation>
    <scope>NUCLEOTIDE SEQUENCE</scope>
</reference>
<proteinExistence type="predicted"/>
<accession>A0A8S3ZGU6</accession>
<evidence type="ECO:0000256" key="1">
    <source>
        <dbReference type="SAM" id="MobiDB-lite"/>
    </source>
</evidence>
<feature type="region of interest" description="Disordered" evidence="1">
    <location>
        <begin position="92"/>
        <end position="124"/>
    </location>
</feature>
<feature type="region of interest" description="Disordered" evidence="1">
    <location>
        <begin position="29"/>
        <end position="71"/>
    </location>
</feature>
<dbReference type="Proteomes" id="UP000678393">
    <property type="component" value="Unassembled WGS sequence"/>
</dbReference>
<feature type="compositionally biased region" description="Polar residues" evidence="1">
    <location>
        <begin position="54"/>
        <end position="71"/>
    </location>
</feature>
<keyword evidence="3" id="KW-1185">Reference proteome</keyword>
<name>A0A8S3ZGU6_9EUPU</name>
<dbReference type="Gene3D" id="3.40.30.10">
    <property type="entry name" value="Glutaredoxin"/>
    <property type="match status" value="1"/>
</dbReference>
<dbReference type="CDD" id="cd02961">
    <property type="entry name" value="PDI_a_family"/>
    <property type="match status" value="1"/>
</dbReference>
<protein>
    <submittedName>
        <fullName evidence="2">Uncharacterized protein</fullName>
    </submittedName>
</protein>
<dbReference type="InterPro" id="IPR036249">
    <property type="entry name" value="Thioredoxin-like_sf"/>
</dbReference>
<comment type="caution">
    <text evidence="2">The sequence shown here is derived from an EMBL/GenBank/DDBJ whole genome shotgun (WGS) entry which is preliminary data.</text>
</comment>
<sequence length="287" mass="32781">MPKPYRGVQALPSFHQDFKFNRETLFQKIEHDPQRPYQKPYQTCDLDPQKRSAYGTSTPPERSDLPQLSNRQPLKMGSQARRSYLPPINLPAAPAETIPAPPTTTYPRAPEQKAPSAFRNEATSRDDLAWRRQSRMGAGTMIAPDPRFGTDNIKSLNLYNFLHFHRGMEKSLVMFYTTPGPDKDRLKQEFETAADRGQEDGYGFGAVDCFTDNELCCRENVCKTPMLKLYSNGFQVSAIQDPSTFTAYQMDMLMRHTPVLTQPKAKVSQQLERPVPRIIMGTRMLNR</sequence>
<gene>
    <name evidence="2" type="ORF">CUNI_LOCUS14382</name>
</gene>